<dbReference type="PANTHER" id="PTHR11845:SF13">
    <property type="entry name" value="5'-DEOXYNUCLEOTIDASE HDDC2"/>
    <property type="match status" value="1"/>
</dbReference>
<evidence type="ECO:0000256" key="2">
    <source>
        <dbReference type="ARBA" id="ARBA00001936"/>
    </source>
</evidence>
<comment type="caution">
    <text evidence="11">The sequence shown here is derived from an EMBL/GenBank/DDBJ whole genome shotgun (WGS) entry which is preliminary data.</text>
</comment>
<evidence type="ECO:0000313" key="11">
    <source>
        <dbReference type="EMBL" id="CAG8528880.1"/>
    </source>
</evidence>
<evidence type="ECO:0000256" key="7">
    <source>
        <dbReference type="ARBA" id="ARBA00012964"/>
    </source>
</evidence>
<evidence type="ECO:0000256" key="4">
    <source>
        <dbReference type="ARBA" id="ARBA00004074"/>
    </source>
</evidence>
<comment type="cofactor">
    <cofactor evidence="2">
        <name>Mn(2+)</name>
        <dbReference type="ChEBI" id="CHEBI:29035"/>
    </cofactor>
</comment>
<keyword evidence="8" id="KW-0479">Metal-binding</keyword>
<comment type="cofactor">
    <cofactor evidence="3">
        <name>Co(2+)</name>
        <dbReference type="ChEBI" id="CHEBI:48828"/>
    </cofactor>
</comment>
<reference evidence="11" key="1">
    <citation type="submission" date="2021-06" db="EMBL/GenBank/DDBJ databases">
        <authorList>
            <person name="Kallberg Y."/>
            <person name="Tangrot J."/>
            <person name="Rosling A."/>
        </authorList>
    </citation>
    <scope>NUCLEOTIDE SEQUENCE</scope>
    <source>
        <strain evidence="11">BR232B</strain>
    </source>
</reference>
<dbReference type="Pfam" id="PF13023">
    <property type="entry name" value="HD_3"/>
    <property type="match status" value="1"/>
</dbReference>
<dbReference type="GO" id="GO:0046872">
    <property type="term" value="F:metal ion binding"/>
    <property type="evidence" value="ECO:0007669"/>
    <property type="project" value="UniProtKB-KW"/>
</dbReference>
<feature type="domain" description="HD/PDEase" evidence="10">
    <location>
        <begin position="33"/>
        <end position="150"/>
    </location>
</feature>
<dbReference type="GO" id="GO:0002953">
    <property type="term" value="F:5'-deoxynucleotidase activity"/>
    <property type="evidence" value="ECO:0007669"/>
    <property type="project" value="UniProtKB-EC"/>
</dbReference>
<dbReference type="AlphaFoldDB" id="A0A9N9AGM8"/>
<gene>
    <name evidence="11" type="ORF">PBRASI_LOCUS4007</name>
</gene>
<dbReference type="InterPro" id="IPR003607">
    <property type="entry name" value="HD/PDEase_dom"/>
</dbReference>
<dbReference type="Proteomes" id="UP000789739">
    <property type="component" value="Unassembled WGS sequence"/>
</dbReference>
<sequence length="195" mass="23050">MNPQPAAVLEFLHICENLKRTKRTGWINRNVNFPESISDHMHRMAIIALLLNDPSIDKDRCVKMAVVHDLAESIVGDITPQDGVPKEEKSRREQEAMHKLCKEILGETPQSQEIYDLWIEYEKAETREALFVKDIDKFEMIVQAYEYERSENRDLDEFFKSTEGKFTHPLVKSWVDELYRKRNEVRSRQEIRDGR</sequence>
<accession>A0A9N9AGM8</accession>
<name>A0A9N9AGM8_9GLOM</name>
<organism evidence="11 12">
    <name type="scientific">Paraglomus brasilianum</name>
    <dbReference type="NCBI Taxonomy" id="144538"/>
    <lineage>
        <taxon>Eukaryota</taxon>
        <taxon>Fungi</taxon>
        <taxon>Fungi incertae sedis</taxon>
        <taxon>Mucoromycota</taxon>
        <taxon>Glomeromycotina</taxon>
        <taxon>Glomeromycetes</taxon>
        <taxon>Paraglomerales</taxon>
        <taxon>Paraglomeraceae</taxon>
        <taxon>Paraglomus</taxon>
    </lineage>
</organism>
<comment type="subunit">
    <text evidence="6">Homodimer.</text>
</comment>
<dbReference type="PANTHER" id="PTHR11845">
    <property type="entry name" value="5'-DEOXYNUCLEOTIDASE HDDC2"/>
    <property type="match status" value="1"/>
</dbReference>
<comment type="function">
    <text evidence="4">Catalyzes the dephosphorylation of the nucleoside 5'-monophosphates deoxyadenosine monophosphate (dAMP), deoxycytidine monophosphate (dCMP), deoxyguanosine monophosphate (dGMP) and deoxythymidine monophosphate (dTMP).</text>
</comment>
<evidence type="ECO:0000313" key="12">
    <source>
        <dbReference type="Proteomes" id="UP000789739"/>
    </source>
</evidence>
<dbReference type="EC" id="3.1.3.89" evidence="7"/>
<dbReference type="OrthoDB" id="10254258at2759"/>
<comment type="catalytic activity">
    <reaction evidence="1">
        <text>a 2'-deoxyribonucleoside 5'-phosphate + H2O = a 2'-deoxyribonucleoside + phosphate</text>
        <dbReference type="Rhea" id="RHEA:36167"/>
        <dbReference type="ChEBI" id="CHEBI:15377"/>
        <dbReference type="ChEBI" id="CHEBI:18274"/>
        <dbReference type="ChEBI" id="CHEBI:43474"/>
        <dbReference type="ChEBI" id="CHEBI:65317"/>
        <dbReference type="EC" id="3.1.3.89"/>
    </reaction>
</comment>
<dbReference type="SUPFAM" id="SSF109604">
    <property type="entry name" value="HD-domain/PDEase-like"/>
    <property type="match status" value="1"/>
</dbReference>
<dbReference type="GO" id="GO:0005737">
    <property type="term" value="C:cytoplasm"/>
    <property type="evidence" value="ECO:0007669"/>
    <property type="project" value="TreeGrafter"/>
</dbReference>
<proteinExistence type="inferred from homology"/>
<evidence type="ECO:0000256" key="5">
    <source>
        <dbReference type="ARBA" id="ARBA00009999"/>
    </source>
</evidence>
<dbReference type="FunFam" id="1.10.3210.10:FF:000016">
    <property type="entry name" value="HD domain-containing protein 2"/>
    <property type="match status" value="1"/>
</dbReference>
<dbReference type="SMART" id="SM00471">
    <property type="entry name" value="HDc"/>
    <property type="match status" value="1"/>
</dbReference>
<evidence type="ECO:0000256" key="6">
    <source>
        <dbReference type="ARBA" id="ARBA00011738"/>
    </source>
</evidence>
<dbReference type="InterPro" id="IPR006674">
    <property type="entry name" value="HD_domain"/>
</dbReference>
<keyword evidence="12" id="KW-1185">Reference proteome</keyword>
<dbReference type="EMBL" id="CAJVPI010000390">
    <property type="protein sequence ID" value="CAG8528880.1"/>
    <property type="molecule type" value="Genomic_DNA"/>
</dbReference>
<evidence type="ECO:0000256" key="3">
    <source>
        <dbReference type="ARBA" id="ARBA00001941"/>
    </source>
</evidence>
<protein>
    <recommendedName>
        <fullName evidence="7">5'-deoxynucleotidase</fullName>
        <ecNumber evidence="7">3.1.3.89</ecNumber>
    </recommendedName>
</protein>
<evidence type="ECO:0000256" key="1">
    <source>
        <dbReference type="ARBA" id="ARBA00001638"/>
    </source>
</evidence>
<dbReference type="InterPro" id="IPR039356">
    <property type="entry name" value="YfbR/HDDC2"/>
</dbReference>
<evidence type="ECO:0000256" key="8">
    <source>
        <dbReference type="ARBA" id="ARBA00022723"/>
    </source>
</evidence>
<evidence type="ECO:0000259" key="10">
    <source>
        <dbReference type="SMART" id="SM00471"/>
    </source>
</evidence>
<evidence type="ECO:0000256" key="9">
    <source>
        <dbReference type="ARBA" id="ARBA00022801"/>
    </source>
</evidence>
<comment type="similarity">
    <text evidence="5">Belongs to the HDDC2 family.</text>
</comment>
<dbReference type="Gene3D" id="1.10.3210.10">
    <property type="entry name" value="Hypothetical protein af1432"/>
    <property type="match status" value="1"/>
</dbReference>
<keyword evidence="9" id="KW-0378">Hydrolase</keyword>